<feature type="region of interest" description="Disordered" evidence="1">
    <location>
        <begin position="29"/>
        <end position="347"/>
    </location>
</feature>
<feature type="non-terminal residue" evidence="2">
    <location>
        <position position="1"/>
    </location>
</feature>
<feature type="compositionally biased region" description="Low complexity" evidence="1">
    <location>
        <begin position="173"/>
        <end position="193"/>
    </location>
</feature>
<accession>A0AAE0F783</accession>
<sequence length="347" mass="36358">VEAINSAIAAFSDEDILMDMAELALDRILGRERGQEEEHAEHTEEEYQPPEEEEEEEEEAVTAEELPPAPAEETAPALASAEDPVPPATESNERGSPQPEPVDWLAPAPAQTAVSIPPAEQPALAEEPIPTEPVLEPESQSPTPEPVDWLAPTGKSTALQPGPIEALATSDVPASEESTPAEAPALEESTPAEVPASVESKPAQAPVPEEPASAPKEGALEPKEPAPLEISEPPPAAVEVRAPEDPGSEQDLDDGLPPIPYDLKHLRGDSVLEEDDASAPVAAGAPPQEPWEGSASETEKKTIPQVEEDMAPNIAIASEVAGDNEGMKNETIASEIPPTPVPISAVN</sequence>
<organism evidence="2 3">
    <name type="scientific">Cymbomonas tetramitiformis</name>
    <dbReference type="NCBI Taxonomy" id="36881"/>
    <lineage>
        <taxon>Eukaryota</taxon>
        <taxon>Viridiplantae</taxon>
        <taxon>Chlorophyta</taxon>
        <taxon>Pyramimonadophyceae</taxon>
        <taxon>Pyramimonadales</taxon>
        <taxon>Pyramimonadaceae</taxon>
        <taxon>Cymbomonas</taxon>
    </lineage>
</organism>
<dbReference type="AlphaFoldDB" id="A0AAE0F783"/>
<reference evidence="2 3" key="1">
    <citation type="journal article" date="2015" name="Genome Biol. Evol.">
        <title>Comparative Genomics of a Bacterivorous Green Alga Reveals Evolutionary Causalities and Consequences of Phago-Mixotrophic Mode of Nutrition.</title>
        <authorList>
            <person name="Burns J.A."/>
            <person name="Paasch A."/>
            <person name="Narechania A."/>
            <person name="Kim E."/>
        </authorList>
    </citation>
    <scope>NUCLEOTIDE SEQUENCE [LARGE SCALE GENOMIC DNA]</scope>
    <source>
        <strain evidence="2 3">PLY_AMNH</strain>
    </source>
</reference>
<evidence type="ECO:0000313" key="2">
    <source>
        <dbReference type="EMBL" id="KAK3254601.1"/>
    </source>
</evidence>
<evidence type="ECO:0000313" key="3">
    <source>
        <dbReference type="Proteomes" id="UP001190700"/>
    </source>
</evidence>
<dbReference type="Proteomes" id="UP001190700">
    <property type="component" value="Unassembled WGS sequence"/>
</dbReference>
<proteinExistence type="predicted"/>
<comment type="caution">
    <text evidence="2">The sequence shown here is derived from an EMBL/GenBank/DDBJ whole genome shotgun (WGS) entry which is preliminary data.</text>
</comment>
<feature type="compositionally biased region" description="Acidic residues" evidence="1">
    <location>
        <begin position="43"/>
        <end position="62"/>
    </location>
</feature>
<feature type="compositionally biased region" description="Basic and acidic residues" evidence="1">
    <location>
        <begin position="29"/>
        <end position="42"/>
    </location>
</feature>
<protein>
    <submittedName>
        <fullName evidence="2">Uncharacterized protein</fullName>
    </submittedName>
</protein>
<evidence type="ECO:0000256" key="1">
    <source>
        <dbReference type="SAM" id="MobiDB-lite"/>
    </source>
</evidence>
<gene>
    <name evidence="2" type="ORF">CYMTET_36187</name>
</gene>
<keyword evidence="3" id="KW-1185">Reference proteome</keyword>
<name>A0AAE0F783_9CHLO</name>
<feature type="compositionally biased region" description="Low complexity" evidence="1">
    <location>
        <begin position="63"/>
        <end position="82"/>
    </location>
</feature>
<dbReference type="EMBL" id="LGRX02023381">
    <property type="protein sequence ID" value="KAK3254601.1"/>
    <property type="molecule type" value="Genomic_DNA"/>
</dbReference>
<feature type="compositionally biased region" description="Low complexity" evidence="1">
    <location>
        <begin position="117"/>
        <end position="128"/>
    </location>
</feature>